<dbReference type="NCBIfam" id="TIGR01167">
    <property type="entry name" value="LPXTG_anchor"/>
    <property type="match status" value="1"/>
</dbReference>
<reference evidence="4 5" key="1">
    <citation type="submission" date="2017-05" db="EMBL/GenBank/DDBJ databases">
        <title>The Genome Sequence of Enterococcus mundtii 6B1_DIV0119.</title>
        <authorList>
            <consortium name="The Broad Institute Genomics Platform"/>
            <consortium name="The Broad Institute Genomic Center for Infectious Diseases"/>
            <person name="Earl A."/>
            <person name="Manson A."/>
            <person name="Schwartman J."/>
            <person name="Gilmore M."/>
            <person name="Abouelleil A."/>
            <person name="Cao P."/>
            <person name="Chapman S."/>
            <person name="Cusick C."/>
            <person name="Shea T."/>
            <person name="Young S."/>
            <person name="Neafsey D."/>
            <person name="Nusbaum C."/>
            <person name="Birren B."/>
        </authorList>
    </citation>
    <scope>NUCLEOTIDE SEQUENCE [LARGE SCALE GENOMIC DNA]</scope>
    <source>
        <strain evidence="4 5">6B1_DIV0119</strain>
    </source>
</reference>
<evidence type="ECO:0000313" key="5">
    <source>
        <dbReference type="Proteomes" id="UP000195024"/>
    </source>
</evidence>
<evidence type="ECO:0000313" key="4">
    <source>
        <dbReference type="EMBL" id="OTP26340.1"/>
    </source>
</evidence>
<feature type="chain" id="PRO_5039585184" description="Cell wall protein" evidence="3">
    <location>
        <begin position="27"/>
        <end position="117"/>
    </location>
</feature>
<keyword evidence="3" id="KW-0732">Signal</keyword>
<keyword evidence="2" id="KW-0472">Membrane</keyword>
<protein>
    <recommendedName>
        <fullName evidence="6">Cell wall protein</fullName>
    </recommendedName>
</protein>
<evidence type="ECO:0000256" key="3">
    <source>
        <dbReference type="SAM" id="SignalP"/>
    </source>
</evidence>
<proteinExistence type="predicted"/>
<keyword evidence="2" id="KW-0812">Transmembrane</keyword>
<dbReference type="RefSeq" id="WP_019723494.1">
    <property type="nucleotide sequence ID" value="NZ_CABHEA010000020.1"/>
</dbReference>
<evidence type="ECO:0008006" key="6">
    <source>
        <dbReference type="Google" id="ProtNLM"/>
    </source>
</evidence>
<feature type="transmembrane region" description="Helical" evidence="2">
    <location>
        <begin position="89"/>
        <end position="109"/>
    </location>
</feature>
<gene>
    <name evidence="4" type="ORF">A5802_000051</name>
</gene>
<name>A0A1A6G8V3_ENTMU</name>
<dbReference type="Proteomes" id="UP000195024">
    <property type="component" value="Unassembled WGS sequence"/>
</dbReference>
<dbReference type="EMBL" id="NGMS01000001">
    <property type="protein sequence ID" value="OTP26340.1"/>
    <property type="molecule type" value="Genomic_DNA"/>
</dbReference>
<evidence type="ECO:0000256" key="2">
    <source>
        <dbReference type="SAM" id="Phobius"/>
    </source>
</evidence>
<evidence type="ECO:0000256" key="1">
    <source>
        <dbReference type="SAM" id="MobiDB-lite"/>
    </source>
</evidence>
<feature type="signal peptide" evidence="3">
    <location>
        <begin position="1"/>
        <end position="26"/>
    </location>
</feature>
<dbReference type="AlphaFoldDB" id="A0A1A6G8V3"/>
<comment type="caution">
    <text evidence="4">The sequence shown here is derived from an EMBL/GenBank/DDBJ whole genome shotgun (WGS) entry which is preliminary data.</text>
</comment>
<organism evidence="4 5">
    <name type="scientific">Enterococcus mundtii</name>
    <dbReference type="NCBI Taxonomy" id="53346"/>
    <lineage>
        <taxon>Bacteria</taxon>
        <taxon>Bacillati</taxon>
        <taxon>Bacillota</taxon>
        <taxon>Bacilli</taxon>
        <taxon>Lactobacillales</taxon>
        <taxon>Enterococcaceae</taxon>
        <taxon>Enterococcus</taxon>
    </lineage>
</organism>
<keyword evidence="2" id="KW-1133">Transmembrane helix</keyword>
<sequence>MNRKKKYILSLSMLLIQCYAPLVVYGTEVRSVETEGAVGFTGVYEMPGDPVPAPEVEIKPDFPKEIAQQPSEERDASHRRLPKTNAQQMSSWIILGVFLVIMTLSFWFWKHKKKKQS</sequence>
<feature type="region of interest" description="Disordered" evidence="1">
    <location>
        <begin position="64"/>
        <end position="84"/>
    </location>
</feature>
<accession>A0A1A6G8V3</accession>